<evidence type="ECO:0000256" key="2">
    <source>
        <dbReference type="ARBA" id="ARBA00022525"/>
    </source>
</evidence>
<dbReference type="EMBL" id="JBANRG010000020">
    <property type="protein sequence ID" value="KAK7456986.1"/>
    <property type="molecule type" value="Genomic_DNA"/>
</dbReference>
<evidence type="ECO:0000256" key="5">
    <source>
        <dbReference type="SAM" id="SignalP"/>
    </source>
</evidence>
<comment type="caution">
    <text evidence="7">The sequence shown here is derived from an EMBL/GenBank/DDBJ whole genome shotgun (WGS) entry which is preliminary data.</text>
</comment>
<keyword evidence="8" id="KW-1185">Reference proteome</keyword>
<evidence type="ECO:0000256" key="1">
    <source>
        <dbReference type="ARBA" id="ARBA00004613"/>
    </source>
</evidence>
<accession>A0ABR1JC25</accession>
<dbReference type="PROSITE" id="PS52012">
    <property type="entry name" value="CFEM"/>
    <property type="match status" value="1"/>
</dbReference>
<feature type="signal peptide" evidence="5">
    <location>
        <begin position="1"/>
        <end position="18"/>
    </location>
</feature>
<dbReference type="SMART" id="SM00747">
    <property type="entry name" value="CFEM"/>
    <property type="match status" value="1"/>
</dbReference>
<feature type="domain" description="CFEM" evidence="6">
    <location>
        <begin position="4"/>
        <end position="102"/>
    </location>
</feature>
<protein>
    <recommendedName>
        <fullName evidence="6">CFEM domain-containing protein</fullName>
    </recommendedName>
</protein>
<dbReference type="Proteomes" id="UP001498398">
    <property type="component" value="Unassembled WGS sequence"/>
</dbReference>
<dbReference type="InterPro" id="IPR008427">
    <property type="entry name" value="Extracellular_membr_CFEM_dom"/>
</dbReference>
<keyword evidence="3 5" id="KW-0732">Signal</keyword>
<keyword evidence="2" id="KW-0964">Secreted</keyword>
<comment type="subcellular location">
    <subcellularLocation>
        <location evidence="1">Secreted</location>
    </subcellularLocation>
</comment>
<gene>
    <name evidence="7" type="ORF">VKT23_010289</name>
</gene>
<organism evidence="7 8">
    <name type="scientific">Marasmiellus scandens</name>
    <dbReference type="NCBI Taxonomy" id="2682957"/>
    <lineage>
        <taxon>Eukaryota</taxon>
        <taxon>Fungi</taxon>
        <taxon>Dikarya</taxon>
        <taxon>Basidiomycota</taxon>
        <taxon>Agaricomycotina</taxon>
        <taxon>Agaricomycetes</taxon>
        <taxon>Agaricomycetidae</taxon>
        <taxon>Agaricales</taxon>
        <taxon>Marasmiineae</taxon>
        <taxon>Omphalotaceae</taxon>
        <taxon>Marasmiellus</taxon>
    </lineage>
</organism>
<feature type="chain" id="PRO_5047324748" description="CFEM domain-containing protein" evidence="5">
    <location>
        <begin position="19"/>
        <end position="102"/>
    </location>
</feature>
<evidence type="ECO:0000313" key="7">
    <source>
        <dbReference type="EMBL" id="KAK7456986.1"/>
    </source>
</evidence>
<keyword evidence="4" id="KW-1015">Disulfide bond</keyword>
<name>A0ABR1JC25_9AGAR</name>
<evidence type="ECO:0000256" key="4">
    <source>
        <dbReference type="ARBA" id="ARBA00023157"/>
    </source>
</evidence>
<sequence length="102" mass="10385">MRFSAVFVCSALAALASAVPATPSLFSRAELPACAVTCASEINPAPCDAADSACLCANKEFVYMTSNCVEDSCSGVDIEPAMTAIRAICDSVGVPLAAFSIL</sequence>
<evidence type="ECO:0000313" key="8">
    <source>
        <dbReference type="Proteomes" id="UP001498398"/>
    </source>
</evidence>
<evidence type="ECO:0000256" key="3">
    <source>
        <dbReference type="ARBA" id="ARBA00022729"/>
    </source>
</evidence>
<evidence type="ECO:0000259" key="6">
    <source>
        <dbReference type="PROSITE" id="PS52012"/>
    </source>
</evidence>
<reference evidence="7 8" key="1">
    <citation type="submission" date="2024-01" db="EMBL/GenBank/DDBJ databases">
        <title>A draft genome for the cacao thread blight pathogen Marasmiellus scandens.</title>
        <authorList>
            <person name="Baruah I.K."/>
            <person name="Leung J."/>
            <person name="Bukari Y."/>
            <person name="Amoako-Attah I."/>
            <person name="Meinhardt L.W."/>
            <person name="Bailey B.A."/>
            <person name="Cohen S.P."/>
        </authorList>
    </citation>
    <scope>NUCLEOTIDE SEQUENCE [LARGE SCALE GENOMIC DNA]</scope>
    <source>
        <strain evidence="7 8">GH-19</strain>
    </source>
</reference>
<dbReference type="Pfam" id="PF05730">
    <property type="entry name" value="CFEM"/>
    <property type="match status" value="1"/>
</dbReference>
<proteinExistence type="predicted"/>